<dbReference type="SUPFAM" id="SSF51905">
    <property type="entry name" value="FAD/NAD(P)-binding domain"/>
    <property type="match status" value="1"/>
</dbReference>
<accession>A0A831LU53</accession>
<dbReference type="PRINTS" id="PR00420">
    <property type="entry name" value="RNGMNOXGNASE"/>
</dbReference>
<dbReference type="InterPro" id="IPR036188">
    <property type="entry name" value="FAD/NAD-bd_sf"/>
</dbReference>
<evidence type="ECO:0000259" key="1">
    <source>
        <dbReference type="Pfam" id="PF01494"/>
    </source>
</evidence>
<reference evidence="2" key="1">
    <citation type="journal article" date="2020" name="mSystems">
        <title>Genome- and Community-Level Interaction Insights into Carbon Utilization and Element Cycling Functions of Hydrothermarchaeota in Hydrothermal Sediment.</title>
        <authorList>
            <person name="Zhou Z."/>
            <person name="Liu Y."/>
            <person name="Xu W."/>
            <person name="Pan J."/>
            <person name="Luo Z.H."/>
            <person name="Li M."/>
        </authorList>
    </citation>
    <scope>NUCLEOTIDE SEQUENCE</scope>
    <source>
        <strain evidence="2">SpSt-1183</strain>
    </source>
</reference>
<dbReference type="InterPro" id="IPR050407">
    <property type="entry name" value="Geranylgeranyl_reductase"/>
</dbReference>
<dbReference type="Gene3D" id="3.50.50.60">
    <property type="entry name" value="FAD/NAD(P)-binding domain"/>
    <property type="match status" value="1"/>
</dbReference>
<sequence>MYDVAVVGAGPAGSAAAEACARAGLSTLCIEEHAAPGLPVQCAGLLSANAFAECRVSERSVLNRVRGARIVSSTGTGFSFDAGVTKGYVVDRAALDAEMVRAAAAAGAEFWMKTAVVGAGEGRLLTRGVNGRQEVAARLVIAADGPRSGVARMLGIARAPIYLSGIQAEVPLERESHLVEIHPNAAPQFFAWVIPAGEGRARVGMCGTANVRDDFCRFARPYLSSVTHLVTGTIPLGTMPRTHGRRTLFVGDAAGMAKPTSGGGVYTGVRAARHAAAIAVSCCESGNFSDNALADYERRWKGDFGRELAQGMRFFRFRQEIAPAQVDHLIEVMADPEITDLIVRYGDMDRPDALVRRLLTKKKILTSFGIMAAPAARAFLKELTM</sequence>
<dbReference type="InterPro" id="IPR002938">
    <property type="entry name" value="FAD-bd"/>
</dbReference>
<evidence type="ECO:0000313" key="2">
    <source>
        <dbReference type="EMBL" id="HDS62925.1"/>
    </source>
</evidence>
<feature type="domain" description="FAD-binding" evidence="1">
    <location>
        <begin position="2"/>
        <end position="198"/>
    </location>
</feature>
<comment type="caution">
    <text evidence="2">The sequence shown here is derived from an EMBL/GenBank/DDBJ whole genome shotgun (WGS) entry which is preliminary data.</text>
</comment>
<dbReference type="PANTHER" id="PTHR42685:SF18">
    <property type="entry name" value="DIGERANYLGERANYLGLYCEROPHOSPHOLIPID REDUCTASE"/>
    <property type="match status" value="1"/>
</dbReference>
<dbReference type="InterPro" id="IPR011777">
    <property type="entry name" value="Geranylgeranyl_Rdtase_fam"/>
</dbReference>
<organism evidence="2">
    <name type="scientific">Methanofollis liminatans</name>
    <dbReference type="NCBI Taxonomy" id="2201"/>
    <lineage>
        <taxon>Archaea</taxon>
        <taxon>Methanobacteriati</taxon>
        <taxon>Methanobacteriota</taxon>
        <taxon>Stenosarchaea group</taxon>
        <taxon>Methanomicrobia</taxon>
        <taxon>Methanomicrobiales</taxon>
        <taxon>Methanomicrobiaceae</taxon>
        <taxon>Methanofollis</taxon>
    </lineage>
</organism>
<name>A0A831LU53_9EURY</name>
<dbReference type="Proteomes" id="UP000885648">
    <property type="component" value="Unassembled WGS sequence"/>
</dbReference>
<gene>
    <name evidence="2" type="ORF">ENN52_02115</name>
</gene>
<dbReference type="PANTHER" id="PTHR42685">
    <property type="entry name" value="GERANYLGERANYL DIPHOSPHATE REDUCTASE"/>
    <property type="match status" value="1"/>
</dbReference>
<protein>
    <submittedName>
        <fullName evidence="2">NAD(P)/FAD-dependent oxidoreductase</fullName>
    </submittedName>
</protein>
<dbReference type="EMBL" id="DSBY01000092">
    <property type="protein sequence ID" value="HDS62925.1"/>
    <property type="molecule type" value="Genomic_DNA"/>
</dbReference>
<dbReference type="GO" id="GO:0016628">
    <property type="term" value="F:oxidoreductase activity, acting on the CH-CH group of donors, NAD or NADP as acceptor"/>
    <property type="evidence" value="ECO:0007669"/>
    <property type="project" value="InterPro"/>
</dbReference>
<dbReference type="AlphaFoldDB" id="A0A831LU53"/>
<dbReference type="Pfam" id="PF01494">
    <property type="entry name" value="FAD_binding_3"/>
    <property type="match status" value="1"/>
</dbReference>
<dbReference type="NCBIfam" id="TIGR02032">
    <property type="entry name" value="GG-red-SF"/>
    <property type="match status" value="1"/>
</dbReference>
<dbReference type="GO" id="GO:0071949">
    <property type="term" value="F:FAD binding"/>
    <property type="evidence" value="ECO:0007669"/>
    <property type="project" value="InterPro"/>
</dbReference>
<proteinExistence type="predicted"/>